<protein>
    <submittedName>
        <fullName evidence="5">Acetophenone carboxylase gamma subunit</fullName>
        <ecNumber evidence="5">6.4.1.8</ecNumber>
    </submittedName>
</protein>
<dbReference type="KEGG" id="lcre:Pla8534_39300"/>
<dbReference type="InterPro" id="IPR002821">
    <property type="entry name" value="Hydantoinase_A"/>
</dbReference>
<feature type="domain" description="Hydantoinase B/oxoprolinase" evidence="3">
    <location>
        <begin position="761"/>
        <end position="1273"/>
    </location>
</feature>
<dbReference type="OrthoDB" id="9768323at2"/>
<evidence type="ECO:0000259" key="2">
    <source>
        <dbReference type="Pfam" id="PF01968"/>
    </source>
</evidence>
<dbReference type="InterPro" id="IPR008040">
    <property type="entry name" value="Hydant_A_N"/>
</dbReference>
<dbReference type="EMBL" id="CP036433">
    <property type="protein sequence ID" value="QDU96111.1"/>
    <property type="molecule type" value="Genomic_DNA"/>
</dbReference>
<comment type="similarity">
    <text evidence="1">Belongs to the oxoprolinase family.</text>
</comment>
<evidence type="ECO:0000256" key="1">
    <source>
        <dbReference type="ARBA" id="ARBA00010403"/>
    </source>
</evidence>
<evidence type="ECO:0000313" key="5">
    <source>
        <dbReference type="EMBL" id="QDU96111.1"/>
    </source>
</evidence>
<evidence type="ECO:0000259" key="3">
    <source>
        <dbReference type="Pfam" id="PF02538"/>
    </source>
</evidence>
<feature type="domain" description="Hydantoinase A/oxoprolinase" evidence="2">
    <location>
        <begin position="274"/>
        <end position="553"/>
    </location>
</feature>
<dbReference type="Pfam" id="PF05378">
    <property type="entry name" value="Hydant_A_N"/>
    <property type="match status" value="1"/>
</dbReference>
<dbReference type="GO" id="GO:0017168">
    <property type="term" value="F:5-oxoprolinase (ATP-hydrolyzing) activity"/>
    <property type="evidence" value="ECO:0007669"/>
    <property type="project" value="TreeGrafter"/>
</dbReference>
<dbReference type="InterPro" id="IPR045079">
    <property type="entry name" value="Oxoprolinase-like"/>
</dbReference>
<proteinExistence type="inferred from homology"/>
<keyword evidence="5" id="KW-0436">Ligase</keyword>
<dbReference type="Pfam" id="PF01968">
    <property type="entry name" value="Hydantoinase_A"/>
    <property type="match status" value="1"/>
</dbReference>
<dbReference type="AlphaFoldDB" id="A0A518DW95"/>
<dbReference type="GO" id="GO:0005829">
    <property type="term" value="C:cytosol"/>
    <property type="evidence" value="ECO:0007669"/>
    <property type="project" value="TreeGrafter"/>
</dbReference>
<organism evidence="5 6">
    <name type="scientific">Lignipirellula cremea</name>
    <dbReference type="NCBI Taxonomy" id="2528010"/>
    <lineage>
        <taxon>Bacteria</taxon>
        <taxon>Pseudomonadati</taxon>
        <taxon>Planctomycetota</taxon>
        <taxon>Planctomycetia</taxon>
        <taxon>Pirellulales</taxon>
        <taxon>Pirellulaceae</taxon>
        <taxon>Lignipirellula</taxon>
    </lineage>
</organism>
<keyword evidence="6" id="KW-1185">Reference proteome</keyword>
<accession>A0A518DW95</accession>
<dbReference type="GO" id="GO:0016874">
    <property type="term" value="F:ligase activity"/>
    <property type="evidence" value="ECO:0007669"/>
    <property type="project" value="UniProtKB-KW"/>
</dbReference>
<feature type="domain" description="Hydantoinase/oxoprolinase N-terminal" evidence="4">
    <location>
        <begin position="115"/>
        <end position="253"/>
    </location>
</feature>
<name>A0A518DW95_9BACT</name>
<sequence length="1279" mass="136068">MAWQFWIDVGGTFTDCFGRTPQGELRRCKVLSSAATKGTAAAGSSAAQIIDPSRQGDPPGFWNGYRLRIINASGEVLDETEVTDFDTQAGMLGLARSLTGLAEGCRYELQADQPAPILAIRWLLGLPLQEPIPPVSVRLGATRGTNALLTRQGARTAMVATRGFADILRIGYQNRPRLFELDIVKPAPLFSTVIEANERIAADGSVLQPLHEQAVAQQLQQLHAEGYQSLAVCLLNAYASAEHEQAIGRLAEAAGFAEVSLSSDVSPLAKLVSRGDTTVVDAYLTPVLRTYVQDLQRRLAGSDLRLLTSAGGLVDAARFTGKDSILSGPAGGVVGFSRVAQAAGFEKSIGFDMGGTSTDVSRFDGRFELEFETEKAGVRIVAPTMAIETVAAGGGSICAFDGVKLVVGPASAGSDPGPACYGRGGPLTITDINFYLGKILPDRFPFPLDRTAVERRLARLIEQITDEADVHYEPQQLADGFLQIANGSMASAIRTISLAKGYDPREYVLTAFGGAAPQHACAVAEELAIPQVLNHPDAGILSAYGIGVADIVRHRAIGVYRLLPDCQDELPDLFRQAAAEALAEVEIETQVESQGRTSGTGEAIELQRSLDLRYQGLDAWLPIPEPEGGDYVAAYTAEHQRLYGFTQDRPLEVVAVRVEATARNPVRPPASRRADVTRRAVPAFSTPAHFRAQPCDCPVYERNALRPGDQIAGPAIVLEAVSTTVIDPGWQAEMLTAGELLLTRPASLQSRLHGIDPQEADPVLLELFNNQFAAVAEQMGVRLRRTSSSVNVKERLDFSCAVFTSTGDLVVNAPHIPVHLGAMSETVKCILADNPHLQPGDVLVTNDPYRGGSHLPDVTVVTPVHDRATGQLLFVTASRAHHAEIGGMAPGSMPPFSHNLAEEGVLIQNFKLIDGGKSRRNELRELLGSGPFPSRNVDLNLADIDAQIAANLQGSRDLLSLVERYSLPVVQGYMGHIQQAAERKMRAALARLPDGRREFVDYVDDHSRIAVAVTITGDAAVIDFAGSAEAAAGNLNANRAIVTAAAMYCLRCLLGEDIPLNQGVLAPVEIRIPPGLLNPQPGATPADSPAVAGGNVETSQRVVDVLLGALGLAAASQGTMNNLLFGDGSFGYYETICGGAGATPQADGADAVHTHMTNTRLTDPEVLEQRYPARVRRFEIRRGSGGQGEHRGGDGVIREIEFLAPLEVSLLTTRRGVHPPYGLAGGLPGKPGRNCLQRAGSGEIEELPAITQISVQVGDRLTLETPGGGGFGPAPKTPS</sequence>
<evidence type="ECO:0000313" key="6">
    <source>
        <dbReference type="Proteomes" id="UP000317648"/>
    </source>
</evidence>
<dbReference type="GO" id="GO:0006749">
    <property type="term" value="P:glutathione metabolic process"/>
    <property type="evidence" value="ECO:0007669"/>
    <property type="project" value="TreeGrafter"/>
</dbReference>
<dbReference type="RefSeq" id="WP_145054780.1">
    <property type="nucleotide sequence ID" value="NZ_CP036433.1"/>
</dbReference>
<gene>
    <name evidence="5" type="primary">apc3</name>
    <name evidence="5" type="ORF">Pla8534_39300</name>
</gene>
<dbReference type="PANTHER" id="PTHR11365">
    <property type="entry name" value="5-OXOPROLINASE RELATED"/>
    <property type="match status" value="1"/>
</dbReference>
<evidence type="ECO:0000259" key="4">
    <source>
        <dbReference type="Pfam" id="PF05378"/>
    </source>
</evidence>
<dbReference type="EC" id="6.4.1.8" evidence="5"/>
<dbReference type="Proteomes" id="UP000317648">
    <property type="component" value="Chromosome"/>
</dbReference>
<reference evidence="5 6" key="1">
    <citation type="submission" date="2019-02" db="EMBL/GenBank/DDBJ databases">
        <title>Deep-cultivation of Planctomycetes and their phenomic and genomic characterization uncovers novel biology.</title>
        <authorList>
            <person name="Wiegand S."/>
            <person name="Jogler M."/>
            <person name="Boedeker C."/>
            <person name="Pinto D."/>
            <person name="Vollmers J."/>
            <person name="Rivas-Marin E."/>
            <person name="Kohn T."/>
            <person name="Peeters S.H."/>
            <person name="Heuer A."/>
            <person name="Rast P."/>
            <person name="Oberbeckmann S."/>
            <person name="Bunk B."/>
            <person name="Jeske O."/>
            <person name="Meyerdierks A."/>
            <person name="Storesund J.E."/>
            <person name="Kallscheuer N."/>
            <person name="Luecker S."/>
            <person name="Lage O.M."/>
            <person name="Pohl T."/>
            <person name="Merkel B.J."/>
            <person name="Hornburger P."/>
            <person name="Mueller R.-W."/>
            <person name="Bruemmer F."/>
            <person name="Labrenz M."/>
            <person name="Spormann A.M."/>
            <person name="Op den Camp H."/>
            <person name="Overmann J."/>
            <person name="Amann R."/>
            <person name="Jetten M.S.M."/>
            <person name="Mascher T."/>
            <person name="Medema M.H."/>
            <person name="Devos D.P."/>
            <person name="Kaster A.-K."/>
            <person name="Ovreas L."/>
            <person name="Rohde M."/>
            <person name="Galperin M.Y."/>
            <person name="Jogler C."/>
        </authorList>
    </citation>
    <scope>NUCLEOTIDE SEQUENCE [LARGE SCALE GENOMIC DNA]</scope>
    <source>
        <strain evidence="5 6">Pla85_3_4</strain>
    </source>
</reference>
<dbReference type="InterPro" id="IPR003692">
    <property type="entry name" value="Hydantoinase_B"/>
</dbReference>
<dbReference type="Pfam" id="PF02538">
    <property type="entry name" value="Hydantoinase_B"/>
    <property type="match status" value="1"/>
</dbReference>
<dbReference type="PANTHER" id="PTHR11365:SF23">
    <property type="entry name" value="HYPOTHETICAL 5-OXOPROLINASE (EUROFUNG)-RELATED"/>
    <property type="match status" value="1"/>
</dbReference>